<dbReference type="EMBL" id="LBQX01000021">
    <property type="protein sequence ID" value="KKP86508.1"/>
    <property type="molecule type" value="Genomic_DNA"/>
</dbReference>
<accession>A0A0G0CZQ2</accession>
<protein>
    <submittedName>
        <fullName evidence="2">Uncharacterized protein</fullName>
    </submittedName>
</protein>
<evidence type="ECO:0000313" key="2">
    <source>
        <dbReference type="EMBL" id="KKP86508.1"/>
    </source>
</evidence>
<evidence type="ECO:0000313" key="3">
    <source>
        <dbReference type="Proteomes" id="UP000034536"/>
    </source>
</evidence>
<organism evidence="2 3">
    <name type="scientific">Candidatus Roizmanbacteria bacterium GW2011_GWA2_35_8</name>
    <dbReference type="NCBI Taxonomy" id="1618479"/>
    <lineage>
        <taxon>Bacteria</taxon>
        <taxon>Candidatus Roizmaniibacteriota</taxon>
    </lineage>
</organism>
<dbReference type="AlphaFoldDB" id="A0A0G0CZQ2"/>
<sequence length="78" mass="8137">MAESKIKPTFWELFKFGAKLGAIAALGMMGLGALGPAAFFETVFKVGATGAIKGGLIAGMFGLVLDAKNWLFPGKTKK</sequence>
<name>A0A0G0CZQ2_9BACT</name>
<gene>
    <name evidence="2" type="ORF">UR89_C0021G0010</name>
</gene>
<feature type="transmembrane region" description="Helical" evidence="1">
    <location>
        <begin position="46"/>
        <end position="65"/>
    </location>
</feature>
<dbReference type="Proteomes" id="UP000034536">
    <property type="component" value="Unassembled WGS sequence"/>
</dbReference>
<proteinExistence type="predicted"/>
<reference evidence="2 3" key="1">
    <citation type="journal article" date="2015" name="Nature">
        <title>rRNA introns, odd ribosomes, and small enigmatic genomes across a large radiation of phyla.</title>
        <authorList>
            <person name="Brown C.T."/>
            <person name="Hug L.A."/>
            <person name="Thomas B.C."/>
            <person name="Sharon I."/>
            <person name="Castelle C.J."/>
            <person name="Singh A."/>
            <person name="Wilkins M.J."/>
            <person name="Williams K.H."/>
            <person name="Banfield J.F."/>
        </authorList>
    </citation>
    <scope>NUCLEOTIDE SEQUENCE [LARGE SCALE GENOMIC DNA]</scope>
</reference>
<evidence type="ECO:0000256" key="1">
    <source>
        <dbReference type="SAM" id="Phobius"/>
    </source>
</evidence>
<feature type="transmembrane region" description="Helical" evidence="1">
    <location>
        <begin position="20"/>
        <end position="40"/>
    </location>
</feature>
<keyword evidence="1" id="KW-0472">Membrane</keyword>
<comment type="caution">
    <text evidence="2">The sequence shown here is derived from an EMBL/GenBank/DDBJ whole genome shotgun (WGS) entry which is preliminary data.</text>
</comment>
<keyword evidence="1" id="KW-1133">Transmembrane helix</keyword>
<keyword evidence="1" id="KW-0812">Transmembrane</keyword>